<dbReference type="Gene3D" id="1.10.10.10">
    <property type="entry name" value="Winged helix-like DNA-binding domain superfamily/Winged helix DNA-binding domain"/>
    <property type="match status" value="1"/>
</dbReference>
<keyword evidence="3" id="KW-1185">Reference proteome</keyword>
<evidence type="ECO:0000313" key="2">
    <source>
        <dbReference type="EMBL" id="AEV34417.1"/>
    </source>
</evidence>
<dbReference type="SUPFAM" id="SSF46785">
    <property type="entry name" value="Winged helix' DNA-binding domain"/>
    <property type="match status" value="1"/>
</dbReference>
<dbReference type="AlphaFoldDB" id="G8R6F4"/>
<name>G8R6F4_OWEHD</name>
<dbReference type="PANTHER" id="PTHR33221">
    <property type="entry name" value="WINGED HELIX-TURN-HELIX TRANSCRIPTIONAL REGULATOR, RRF2 FAMILY"/>
    <property type="match status" value="1"/>
</dbReference>
<dbReference type="InterPro" id="IPR030489">
    <property type="entry name" value="TR_Rrf2-type_CS"/>
</dbReference>
<evidence type="ECO:0000256" key="1">
    <source>
        <dbReference type="ARBA" id="ARBA00023125"/>
    </source>
</evidence>
<dbReference type="InterPro" id="IPR036388">
    <property type="entry name" value="WH-like_DNA-bd_sf"/>
</dbReference>
<dbReference type="eggNOG" id="COG1959">
    <property type="taxonomic scope" value="Bacteria"/>
</dbReference>
<dbReference type="HOGENOM" id="CLU_107144_1_4_10"/>
<accession>G8R6F4</accession>
<organism evidence="2 3">
    <name type="scientific">Owenweeksia hongkongensis (strain DSM 17368 / CIP 108786 / JCM 12287 / NRRL B-23963 / UST20020801)</name>
    <dbReference type="NCBI Taxonomy" id="926562"/>
    <lineage>
        <taxon>Bacteria</taxon>
        <taxon>Pseudomonadati</taxon>
        <taxon>Bacteroidota</taxon>
        <taxon>Flavobacteriia</taxon>
        <taxon>Flavobacteriales</taxon>
        <taxon>Owenweeksiaceae</taxon>
        <taxon>Owenweeksia</taxon>
    </lineage>
</organism>
<proteinExistence type="predicted"/>
<dbReference type="KEGG" id="oho:Oweho_3468"/>
<dbReference type="GO" id="GO:0003700">
    <property type="term" value="F:DNA-binding transcription factor activity"/>
    <property type="evidence" value="ECO:0007669"/>
    <property type="project" value="TreeGrafter"/>
</dbReference>
<dbReference type="GO" id="GO:0005829">
    <property type="term" value="C:cytosol"/>
    <property type="evidence" value="ECO:0007669"/>
    <property type="project" value="TreeGrafter"/>
</dbReference>
<evidence type="ECO:0000313" key="3">
    <source>
        <dbReference type="Proteomes" id="UP000005631"/>
    </source>
</evidence>
<dbReference type="PROSITE" id="PS01332">
    <property type="entry name" value="HTH_RRF2_1"/>
    <property type="match status" value="1"/>
</dbReference>
<keyword evidence="1" id="KW-0238">DNA-binding</keyword>
<dbReference type="InterPro" id="IPR036390">
    <property type="entry name" value="WH_DNA-bd_sf"/>
</dbReference>
<dbReference type="OrthoDB" id="9808360at2"/>
<dbReference type="Proteomes" id="UP000005631">
    <property type="component" value="Chromosome"/>
</dbReference>
<dbReference type="InterPro" id="IPR000944">
    <property type="entry name" value="Tscrpt_reg_Rrf2"/>
</dbReference>
<dbReference type="NCBIfam" id="TIGR00738">
    <property type="entry name" value="rrf2_super"/>
    <property type="match status" value="1"/>
</dbReference>
<gene>
    <name evidence="2" type="ordered locus">Oweho_3468</name>
</gene>
<reference evidence="2 3" key="1">
    <citation type="journal article" date="2012" name="Stand. Genomic Sci.">
        <title>Genome sequence of the orange-pigmented seawater bacterium Owenweeksia hongkongensis type strain (UST20020801(T)).</title>
        <authorList>
            <person name="Riedel T."/>
            <person name="Held B."/>
            <person name="Nolan M."/>
            <person name="Lucas S."/>
            <person name="Lapidus A."/>
            <person name="Tice H."/>
            <person name="Del Rio T.G."/>
            <person name="Cheng J.F."/>
            <person name="Han C."/>
            <person name="Tapia R."/>
            <person name="Goodwin L.A."/>
            <person name="Pitluck S."/>
            <person name="Liolios K."/>
            <person name="Mavromatis K."/>
            <person name="Pagani I."/>
            <person name="Ivanova N."/>
            <person name="Mikhailova N."/>
            <person name="Pati A."/>
            <person name="Chen A."/>
            <person name="Palaniappan K."/>
            <person name="Rohde M."/>
            <person name="Tindall B.J."/>
            <person name="Detter J.C."/>
            <person name="Goker M."/>
            <person name="Woyke T."/>
            <person name="Bristow J."/>
            <person name="Eisen J.A."/>
            <person name="Markowitz V."/>
            <person name="Hugenholtz P."/>
            <person name="Klenk H.P."/>
            <person name="Kyrpides N.C."/>
        </authorList>
    </citation>
    <scope>NUCLEOTIDE SEQUENCE</scope>
    <source>
        <strain evidence="3">DSM 17368 / JCM 12287 / NRRL B-23963</strain>
    </source>
</reference>
<dbReference type="GO" id="GO:0003677">
    <property type="term" value="F:DNA binding"/>
    <property type="evidence" value="ECO:0007669"/>
    <property type="project" value="UniProtKB-KW"/>
</dbReference>
<dbReference type="STRING" id="926562.Oweho_3468"/>
<dbReference type="RefSeq" id="WP_014203764.1">
    <property type="nucleotide sequence ID" value="NC_016599.1"/>
</dbReference>
<protein>
    <submittedName>
        <fullName evidence="2">Rrf2 family protein, putative transcriptional regulator</fullName>
    </submittedName>
</protein>
<dbReference type="Pfam" id="PF02082">
    <property type="entry name" value="Rrf2"/>
    <property type="match status" value="1"/>
</dbReference>
<dbReference type="EMBL" id="CP003156">
    <property type="protein sequence ID" value="AEV34417.1"/>
    <property type="molecule type" value="Genomic_DNA"/>
</dbReference>
<dbReference type="PANTHER" id="PTHR33221:SF5">
    <property type="entry name" value="HTH-TYPE TRANSCRIPTIONAL REGULATOR ISCR"/>
    <property type="match status" value="1"/>
</dbReference>
<sequence length="143" mass="15152">MFSKACEYGIKAMIYIAQKSGEAGKVSLKEIAAGTDSPVAFTAKILQTLSREGLLISTKGPTGGFILAEAPSKMNLAQIVSAIDGDSVFVGCGLGLETCDSERPCPVHHKFEIVRDELTLMLNSTTLQELALGLKNGASFLTR</sequence>
<dbReference type="PROSITE" id="PS51197">
    <property type="entry name" value="HTH_RRF2_2"/>
    <property type="match status" value="1"/>
</dbReference>